<dbReference type="FunCoup" id="F4S1Y2">
    <property type="interactions" value="109"/>
</dbReference>
<dbReference type="NCBIfam" id="TIGR01297">
    <property type="entry name" value="CDF"/>
    <property type="match status" value="1"/>
</dbReference>
<evidence type="ECO:0000313" key="13">
    <source>
        <dbReference type="Proteomes" id="UP000001072"/>
    </source>
</evidence>
<dbReference type="EMBL" id="GL883139">
    <property type="protein sequence ID" value="EGG01359.1"/>
    <property type="molecule type" value="Genomic_DNA"/>
</dbReference>
<evidence type="ECO:0000256" key="5">
    <source>
        <dbReference type="ARBA" id="ARBA00022833"/>
    </source>
</evidence>
<evidence type="ECO:0000256" key="1">
    <source>
        <dbReference type="ARBA" id="ARBA00004141"/>
    </source>
</evidence>
<keyword evidence="4 9" id="KW-0812">Transmembrane</keyword>
<dbReference type="Pfam" id="PF01545">
    <property type="entry name" value="Cation_efflux"/>
    <property type="match status" value="1"/>
</dbReference>
<keyword evidence="3" id="KW-0813">Transport</keyword>
<feature type="transmembrane region" description="Helical" evidence="9">
    <location>
        <begin position="34"/>
        <end position="54"/>
    </location>
</feature>
<feature type="transmembrane region" description="Helical" evidence="9">
    <location>
        <begin position="108"/>
        <end position="129"/>
    </location>
</feature>
<comment type="similarity">
    <text evidence="2">Belongs to the cation diffusion facilitator (CDF) transporter (TC 2.A.4) family. SLC30A subfamily.</text>
</comment>
<feature type="transmembrane region" description="Helical" evidence="9">
    <location>
        <begin position="7"/>
        <end position="28"/>
    </location>
</feature>
<comment type="subcellular location">
    <subcellularLocation>
        <location evidence="1">Membrane</location>
        <topology evidence="1">Multi-pass membrane protein</topology>
    </subcellularLocation>
</comment>
<feature type="transmembrane region" description="Helical" evidence="9">
    <location>
        <begin position="279"/>
        <end position="297"/>
    </location>
</feature>
<keyword evidence="5" id="KW-0862">Zinc</keyword>
<evidence type="ECO:0000256" key="7">
    <source>
        <dbReference type="ARBA" id="ARBA00023136"/>
    </source>
</evidence>
<reference evidence="13" key="1">
    <citation type="journal article" date="2011" name="Proc. Natl. Acad. Sci. U.S.A.">
        <title>Obligate biotrophy features unraveled by the genomic analysis of rust fungi.</title>
        <authorList>
            <person name="Duplessis S."/>
            <person name="Cuomo C.A."/>
            <person name="Lin Y.-C."/>
            <person name="Aerts A."/>
            <person name="Tisserant E."/>
            <person name="Veneault-Fourrey C."/>
            <person name="Joly D.L."/>
            <person name="Hacquard S."/>
            <person name="Amselem J."/>
            <person name="Cantarel B.L."/>
            <person name="Chiu R."/>
            <person name="Coutinho P.M."/>
            <person name="Feau N."/>
            <person name="Field M."/>
            <person name="Frey P."/>
            <person name="Gelhaye E."/>
            <person name="Goldberg J."/>
            <person name="Grabherr M.G."/>
            <person name="Kodira C.D."/>
            <person name="Kohler A."/>
            <person name="Kuees U."/>
            <person name="Lindquist E.A."/>
            <person name="Lucas S.M."/>
            <person name="Mago R."/>
            <person name="Mauceli E."/>
            <person name="Morin E."/>
            <person name="Murat C."/>
            <person name="Pangilinan J.L."/>
            <person name="Park R."/>
            <person name="Pearson M."/>
            <person name="Quesneville H."/>
            <person name="Rouhier N."/>
            <person name="Sakthikumar S."/>
            <person name="Salamov A.A."/>
            <person name="Schmutz J."/>
            <person name="Selles B."/>
            <person name="Shapiro H."/>
            <person name="Tanguay P."/>
            <person name="Tuskan G.A."/>
            <person name="Henrissat B."/>
            <person name="Van de Peer Y."/>
            <person name="Rouze P."/>
            <person name="Ellis J.G."/>
            <person name="Dodds P.N."/>
            <person name="Schein J.E."/>
            <person name="Zhong S."/>
            <person name="Hamelin R.C."/>
            <person name="Grigoriev I.V."/>
            <person name="Szabo L.J."/>
            <person name="Martin F."/>
        </authorList>
    </citation>
    <scope>NUCLEOTIDE SEQUENCE [LARGE SCALE GENOMIC DNA]</scope>
    <source>
        <strain evidence="13">98AG31 / pathotype 3-4-7</strain>
    </source>
</reference>
<proteinExistence type="inferred from homology"/>
<dbReference type="InterPro" id="IPR036837">
    <property type="entry name" value="Cation_efflux_CTD_sf"/>
</dbReference>
<keyword evidence="13" id="KW-1185">Reference proteome</keyword>
<dbReference type="InterPro" id="IPR002524">
    <property type="entry name" value="Cation_efflux"/>
</dbReference>
<feature type="domain" description="Cation efflux protein cytoplasmic" evidence="11">
    <location>
        <begin position="310"/>
        <end position="370"/>
    </location>
</feature>
<evidence type="ECO:0000256" key="6">
    <source>
        <dbReference type="ARBA" id="ARBA00022989"/>
    </source>
</evidence>
<evidence type="ECO:0000256" key="3">
    <source>
        <dbReference type="ARBA" id="ARBA00022448"/>
    </source>
</evidence>
<keyword evidence="7 9" id="KW-0472">Membrane</keyword>
<dbReference type="RefSeq" id="XP_007415460.1">
    <property type="nucleotide sequence ID" value="XM_007415398.1"/>
</dbReference>
<dbReference type="HOGENOM" id="CLU_013430_4_3_1"/>
<dbReference type="GO" id="GO:0016020">
    <property type="term" value="C:membrane"/>
    <property type="evidence" value="ECO:0007669"/>
    <property type="project" value="UniProtKB-SubCell"/>
</dbReference>
<evidence type="ECO:0000259" key="11">
    <source>
        <dbReference type="Pfam" id="PF16916"/>
    </source>
</evidence>
<protein>
    <recommendedName>
        <fullName evidence="14">Cation efflux protein</fullName>
    </recommendedName>
</protein>
<feature type="region of interest" description="Disordered" evidence="8">
    <location>
        <begin position="192"/>
        <end position="227"/>
    </location>
</feature>
<dbReference type="eggNOG" id="KOG1483">
    <property type="taxonomic scope" value="Eukaryota"/>
</dbReference>
<evidence type="ECO:0000256" key="9">
    <source>
        <dbReference type="SAM" id="Phobius"/>
    </source>
</evidence>
<feature type="transmembrane region" description="Helical" evidence="9">
    <location>
        <begin position="74"/>
        <end position="96"/>
    </location>
</feature>
<dbReference type="GO" id="GO:0006882">
    <property type="term" value="P:intracellular zinc ion homeostasis"/>
    <property type="evidence" value="ECO:0007669"/>
    <property type="project" value="TreeGrafter"/>
</dbReference>
<name>F4S1Y2_MELLP</name>
<feature type="domain" description="Cation efflux protein transmembrane" evidence="10">
    <location>
        <begin position="11"/>
        <end position="305"/>
    </location>
</feature>
<sequence>MSRSIRIKCLLVIDVAFFLVELIVGHWVGSLALVADSFHMLNDVFSLLVALYTIKLARRMKSEKYSYGWQRAEILGALVNSVFLLALAFSILLQAIQKAIEPAEVQNPKLVVIVGSLGLAFNILGLALFHEHGHSHGGAGHTHSYPPIKEKATLREQSSSNTPLDEVGIHSSHAENNPIRATDLPEFQSEYPHIQTPTSSQPIHTELNQHESHPNSTMDQHQTHTSHSHMNMHAVFLHVLGDALGNVGVILSGLLIWFVPVVHESGRITHNRWVLYVDPVVTLIISIFIFCSALPLVRSASFILLQGTPTNVDTSEVRKSIQSIDGVLQVHELHIWSLSESKSVASVHVLIKSHDEFTRVSSQIRKRLHKFGIHSR</sequence>
<dbReference type="InParanoid" id="F4S1Y2"/>
<dbReference type="VEuPathDB" id="FungiDB:MELLADRAFT_39227"/>
<dbReference type="SUPFAM" id="SSF161111">
    <property type="entry name" value="Cation efflux protein transmembrane domain-like"/>
    <property type="match status" value="1"/>
</dbReference>
<evidence type="ECO:0000256" key="2">
    <source>
        <dbReference type="ARBA" id="ARBA00008873"/>
    </source>
</evidence>
<evidence type="ECO:0000313" key="12">
    <source>
        <dbReference type="EMBL" id="EGG01359.1"/>
    </source>
</evidence>
<evidence type="ECO:0000259" key="10">
    <source>
        <dbReference type="Pfam" id="PF01545"/>
    </source>
</evidence>
<evidence type="ECO:0008006" key="14">
    <source>
        <dbReference type="Google" id="ProtNLM"/>
    </source>
</evidence>
<dbReference type="InterPro" id="IPR027469">
    <property type="entry name" value="Cation_efflux_TMD_sf"/>
</dbReference>
<dbReference type="InterPro" id="IPR058533">
    <property type="entry name" value="Cation_efflux_TM"/>
</dbReference>
<dbReference type="SUPFAM" id="SSF160240">
    <property type="entry name" value="Cation efflux protein cytoplasmic domain-like"/>
    <property type="match status" value="1"/>
</dbReference>
<dbReference type="Pfam" id="PF16916">
    <property type="entry name" value="ZT_dimer"/>
    <property type="match status" value="1"/>
</dbReference>
<organism evidence="13">
    <name type="scientific">Melampsora larici-populina (strain 98AG31 / pathotype 3-4-7)</name>
    <name type="common">Poplar leaf rust fungus</name>
    <dbReference type="NCBI Taxonomy" id="747676"/>
    <lineage>
        <taxon>Eukaryota</taxon>
        <taxon>Fungi</taxon>
        <taxon>Dikarya</taxon>
        <taxon>Basidiomycota</taxon>
        <taxon>Pucciniomycotina</taxon>
        <taxon>Pucciniomycetes</taxon>
        <taxon>Pucciniales</taxon>
        <taxon>Melampsoraceae</taxon>
        <taxon>Melampsora</taxon>
    </lineage>
</organism>
<dbReference type="PANTHER" id="PTHR45820">
    <property type="entry name" value="FI23527P1"/>
    <property type="match status" value="1"/>
</dbReference>
<dbReference type="InterPro" id="IPR027470">
    <property type="entry name" value="Cation_efflux_CTD"/>
</dbReference>
<dbReference type="GO" id="GO:0005385">
    <property type="term" value="F:zinc ion transmembrane transporter activity"/>
    <property type="evidence" value="ECO:0007669"/>
    <property type="project" value="TreeGrafter"/>
</dbReference>
<feature type="compositionally biased region" description="Polar residues" evidence="8">
    <location>
        <begin position="214"/>
        <end position="227"/>
    </location>
</feature>
<dbReference type="AlphaFoldDB" id="F4S1Y2"/>
<dbReference type="KEGG" id="mlr:MELLADRAFT_39227"/>
<accession>F4S1Y2</accession>
<dbReference type="GeneID" id="18927788"/>
<evidence type="ECO:0000256" key="4">
    <source>
        <dbReference type="ARBA" id="ARBA00022692"/>
    </source>
</evidence>
<feature type="region of interest" description="Disordered" evidence="8">
    <location>
        <begin position="153"/>
        <end position="177"/>
    </location>
</feature>
<dbReference type="OrthoDB" id="2503918at2759"/>
<evidence type="ECO:0000256" key="8">
    <source>
        <dbReference type="SAM" id="MobiDB-lite"/>
    </source>
</evidence>
<dbReference type="PANTHER" id="PTHR45820:SF4">
    <property type="entry name" value="ZINC TRANSPORTER 63C, ISOFORM F"/>
    <property type="match status" value="1"/>
</dbReference>
<feature type="transmembrane region" description="Helical" evidence="9">
    <location>
        <begin position="235"/>
        <end position="259"/>
    </location>
</feature>
<gene>
    <name evidence="12" type="ORF">MELLADRAFT_39227</name>
</gene>
<dbReference type="Proteomes" id="UP000001072">
    <property type="component" value="Unassembled WGS sequence"/>
</dbReference>
<dbReference type="Gene3D" id="1.20.1510.10">
    <property type="entry name" value="Cation efflux protein transmembrane domain"/>
    <property type="match status" value="1"/>
</dbReference>
<keyword evidence="6 9" id="KW-1133">Transmembrane helix</keyword>